<organism evidence="7 8">
    <name type="scientific">Xylona heveae (strain CBS 132557 / TC161)</name>
    <dbReference type="NCBI Taxonomy" id="1328760"/>
    <lineage>
        <taxon>Eukaryota</taxon>
        <taxon>Fungi</taxon>
        <taxon>Dikarya</taxon>
        <taxon>Ascomycota</taxon>
        <taxon>Pezizomycotina</taxon>
        <taxon>Xylonomycetes</taxon>
        <taxon>Xylonales</taxon>
        <taxon>Xylonaceae</taxon>
        <taxon>Xylona</taxon>
    </lineage>
</organism>
<name>A0A164ZR11_XYLHT</name>
<dbReference type="InterPro" id="IPR036236">
    <property type="entry name" value="Znf_C2H2_sf"/>
</dbReference>
<sequence>MERTPQSLRSSDSVSPYHQSRRRVAAFPFDSSHPTSPQNTAKHAPQGQERGLGLYGYSMAPTTSPLPANILPPSPQPTEYWSRQPIPEQNLVYHTQGPPDVFSEAYDPFASLSGAPAESFMRSAYNPPPQPATEYRNADNLQSQRSSVSSGPASDIYSQVGSDLGYSTSTIHPKVKVEDPNDWFPVTSTSLPAAFPNHNLITAPQASFPTPIEGHSAARTIPPSLSEYEALDEDDRPYFGRNYKEHSTGFQDLEAERYEYDRPLITCVARTRKRRQLTTPAEANHECRICGKLFGRSYNYKAHMETHDPARVYPHPCTVKNCTKKFVRKTDLLRHQDSVHFKSRNFGCNLCGSQFARKDTLRRYFSLRNAHPFVS</sequence>
<dbReference type="PROSITE" id="PS50157">
    <property type="entry name" value="ZINC_FINGER_C2H2_2"/>
    <property type="match status" value="2"/>
</dbReference>
<keyword evidence="1" id="KW-0479">Metal-binding</keyword>
<feature type="region of interest" description="Disordered" evidence="5">
    <location>
        <begin position="120"/>
        <end position="156"/>
    </location>
</feature>
<dbReference type="GO" id="GO:0000981">
    <property type="term" value="F:DNA-binding transcription factor activity, RNA polymerase II-specific"/>
    <property type="evidence" value="ECO:0007669"/>
    <property type="project" value="TreeGrafter"/>
</dbReference>
<dbReference type="GeneID" id="28901716"/>
<gene>
    <name evidence="7" type="ORF">L228DRAFT_42791</name>
</gene>
<dbReference type="InterPro" id="IPR013087">
    <property type="entry name" value="Znf_C2H2_type"/>
</dbReference>
<feature type="region of interest" description="Disordered" evidence="5">
    <location>
        <begin position="1"/>
        <end position="59"/>
    </location>
</feature>
<dbReference type="OrthoDB" id="6910977at2759"/>
<evidence type="ECO:0000256" key="2">
    <source>
        <dbReference type="ARBA" id="ARBA00022771"/>
    </source>
</evidence>
<feature type="domain" description="C2H2-type" evidence="6">
    <location>
        <begin position="285"/>
        <end position="312"/>
    </location>
</feature>
<evidence type="ECO:0000256" key="3">
    <source>
        <dbReference type="ARBA" id="ARBA00022833"/>
    </source>
</evidence>
<dbReference type="AlphaFoldDB" id="A0A164ZR11"/>
<evidence type="ECO:0000256" key="1">
    <source>
        <dbReference type="ARBA" id="ARBA00022723"/>
    </source>
</evidence>
<dbReference type="Pfam" id="PF00096">
    <property type="entry name" value="zf-C2H2"/>
    <property type="match status" value="2"/>
</dbReference>
<evidence type="ECO:0000259" key="6">
    <source>
        <dbReference type="PROSITE" id="PS50157"/>
    </source>
</evidence>
<dbReference type="STRING" id="1328760.A0A164ZR11"/>
<accession>A0A164ZR11</accession>
<evidence type="ECO:0000256" key="4">
    <source>
        <dbReference type="PROSITE-ProRule" id="PRU00042"/>
    </source>
</evidence>
<dbReference type="SMART" id="SM00355">
    <property type="entry name" value="ZnF_C2H2"/>
    <property type="match status" value="2"/>
</dbReference>
<protein>
    <recommendedName>
        <fullName evidence="6">C2H2-type domain-containing protein</fullName>
    </recommendedName>
</protein>
<dbReference type="OMA" id="HTDPAHA"/>
<dbReference type="PANTHER" id="PTHR23235:SF120">
    <property type="entry name" value="KRUPPEL-LIKE FACTOR 15"/>
    <property type="match status" value="1"/>
</dbReference>
<keyword evidence="2 4" id="KW-0863">Zinc-finger</keyword>
<proteinExistence type="predicted"/>
<dbReference type="InParanoid" id="A0A164ZR11"/>
<keyword evidence="8" id="KW-1185">Reference proteome</keyword>
<dbReference type="RefSeq" id="XP_018184954.1">
    <property type="nucleotide sequence ID" value="XM_018336579.1"/>
</dbReference>
<dbReference type="PROSITE" id="PS00028">
    <property type="entry name" value="ZINC_FINGER_C2H2_1"/>
    <property type="match status" value="2"/>
</dbReference>
<feature type="compositionally biased region" description="Polar residues" evidence="5">
    <location>
        <begin position="139"/>
        <end position="156"/>
    </location>
</feature>
<dbReference type="Gene3D" id="3.30.160.60">
    <property type="entry name" value="Classic Zinc Finger"/>
    <property type="match status" value="2"/>
</dbReference>
<feature type="compositionally biased region" description="Polar residues" evidence="5">
    <location>
        <begin position="32"/>
        <end position="41"/>
    </location>
</feature>
<dbReference type="GO" id="GO:0008270">
    <property type="term" value="F:zinc ion binding"/>
    <property type="evidence" value="ECO:0007669"/>
    <property type="project" value="UniProtKB-KW"/>
</dbReference>
<dbReference type="SUPFAM" id="SSF57667">
    <property type="entry name" value="beta-beta-alpha zinc fingers"/>
    <property type="match status" value="2"/>
</dbReference>
<dbReference type="PANTHER" id="PTHR23235">
    <property type="entry name" value="KRUEPPEL-LIKE TRANSCRIPTION FACTOR"/>
    <property type="match status" value="1"/>
</dbReference>
<keyword evidence="3" id="KW-0862">Zinc</keyword>
<reference evidence="7 8" key="1">
    <citation type="journal article" date="2016" name="Fungal Biol.">
        <title>The genome of Xylona heveae provides a window into fungal endophytism.</title>
        <authorList>
            <person name="Gazis R."/>
            <person name="Kuo A."/>
            <person name="Riley R."/>
            <person name="LaButti K."/>
            <person name="Lipzen A."/>
            <person name="Lin J."/>
            <person name="Amirebrahimi M."/>
            <person name="Hesse C.N."/>
            <person name="Spatafora J.W."/>
            <person name="Henrissat B."/>
            <person name="Hainaut M."/>
            <person name="Grigoriev I.V."/>
            <person name="Hibbett D.S."/>
        </authorList>
    </citation>
    <scope>NUCLEOTIDE SEQUENCE [LARGE SCALE GENOMIC DNA]</scope>
    <source>
        <strain evidence="7 8">TC161</strain>
    </source>
</reference>
<evidence type="ECO:0000256" key="5">
    <source>
        <dbReference type="SAM" id="MobiDB-lite"/>
    </source>
</evidence>
<dbReference type="GO" id="GO:0000978">
    <property type="term" value="F:RNA polymerase II cis-regulatory region sequence-specific DNA binding"/>
    <property type="evidence" value="ECO:0007669"/>
    <property type="project" value="TreeGrafter"/>
</dbReference>
<evidence type="ECO:0000313" key="8">
    <source>
        <dbReference type="Proteomes" id="UP000076632"/>
    </source>
</evidence>
<feature type="compositionally biased region" description="Polar residues" evidence="5">
    <location>
        <begin position="1"/>
        <end position="18"/>
    </location>
</feature>
<feature type="domain" description="C2H2-type" evidence="6">
    <location>
        <begin position="315"/>
        <end position="345"/>
    </location>
</feature>
<evidence type="ECO:0000313" key="7">
    <source>
        <dbReference type="EMBL" id="KZF19399.1"/>
    </source>
</evidence>
<dbReference type="Proteomes" id="UP000076632">
    <property type="component" value="Unassembled WGS sequence"/>
</dbReference>
<dbReference type="EMBL" id="KV407466">
    <property type="protein sequence ID" value="KZF19399.1"/>
    <property type="molecule type" value="Genomic_DNA"/>
</dbReference>